<dbReference type="KEGG" id="mik:FOE78_12295"/>
<dbReference type="CDD" id="cd03411">
    <property type="entry name" value="Ferrochelatase_N"/>
    <property type="match status" value="1"/>
</dbReference>
<feature type="binding site" evidence="7">
    <location>
        <position position="301"/>
    </location>
    <ligand>
        <name>Fe(2+)</name>
        <dbReference type="ChEBI" id="CHEBI:29033"/>
    </ligand>
</feature>
<dbReference type="GO" id="GO:0006783">
    <property type="term" value="P:heme biosynthetic process"/>
    <property type="evidence" value="ECO:0007669"/>
    <property type="project" value="UniProtKB-UniRule"/>
</dbReference>
<dbReference type="GO" id="GO:0046872">
    <property type="term" value="F:metal ion binding"/>
    <property type="evidence" value="ECO:0007669"/>
    <property type="project" value="UniProtKB-KW"/>
</dbReference>
<dbReference type="CDD" id="cd00419">
    <property type="entry name" value="Ferrochelatase_C"/>
    <property type="match status" value="1"/>
</dbReference>
<evidence type="ECO:0000313" key="10">
    <source>
        <dbReference type="EMBL" id="QDP96583.1"/>
    </source>
</evidence>
<dbReference type="UniPathway" id="UPA00252"/>
<dbReference type="Pfam" id="PF00762">
    <property type="entry name" value="Ferrochelatase"/>
    <property type="match status" value="1"/>
</dbReference>
<comment type="pathway">
    <text evidence="1 7">Porphyrin-containing compound metabolism; protoheme biosynthesis.</text>
</comment>
<comment type="catalytic activity">
    <reaction evidence="6">
        <text>Fe-coproporphyrin III + 2 H(+) = coproporphyrin III + Fe(2+)</text>
        <dbReference type="Rhea" id="RHEA:49572"/>
        <dbReference type="ChEBI" id="CHEBI:15378"/>
        <dbReference type="ChEBI" id="CHEBI:29033"/>
        <dbReference type="ChEBI" id="CHEBI:68438"/>
        <dbReference type="ChEBI" id="CHEBI:131725"/>
        <dbReference type="EC" id="4.99.1.9"/>
    </reaction>
    <physiologicalReaction direction="right-to-left" evidence="6">
        <dbReference type="Rhea" id="RHEA:49574"/>
    </physiologicalReaction>
</comment>
<keyword evidence="11" id="KW-1185">Reference proteome</keyword>
<name>A0A516PZH1_9ACTN</name>
<dbReference type="SUPFAM" id="SSF53800">
    <property type="entry name" value="Chelatase"/>
    <property type="match status" value="1"/>
</dbReference>
<protein>
    <recommendedName>
        <fullName evidence="7">Coproporphyrin III ferrochelatase</fullName>
        <ecNumber evidence="7">4.99.1.9</ecNumber>
    </recommendedName>
</protein>
<evidence type="ECO:0000256" key="6">
    <source>
        <dbReference type="ARBA" id="ARBA00024536"/>
    </source>
</evidence>
<keyword evidence="7" id="KW-0479">Metal-binding</keyword>
<proteinExistence type="inferred from homology"/>
<dbReference type="PANTHER" id="PTHR11108:SF1">
    <property type="entry name" value="FERROCHELATASE, MITOCHONDRIAL"/>
    <property type="match status" value="1"/>
</dbReference>
<dbReference type="GO" id="GO:0005737">
    <property type="term" value="C:cytoplasm"/>
    <property type="evidence" value="ECO:0007669"/>
    <property type="project" value="UniProtKB-SubCell"/>
</dbReference>
<dbReference type="GO" id="GO:0004325">
    <property type="term" value="F:ferrochelatase activity"/>
    <property type="evidence" value="ECO:0007669"/>
    <property type="project" value="UniProtKB-UniRule"/>
</dbReference>
<dbReference type="EC" id="4.99.1.9" evidence="7"/>
<dbReference type="OrthoDB" id="9776380at2"/>
<feature type="binding site" evidence="7">
    <location>
        <position position="391"/>
    </location>
    <ligand>
        <name>Fe(2+)</name>
        <dbReference type="ChEBI" id="CHEBI:29033"/>
    </ligand>
</feature>
<evidence type="ECO:0000256" key="9">
    <source>
        <dbReference type="SAM" id="MobiDB-lite"/>
    </source>
</evidence>
<organism evidence="10 11">
    <name type="scientific">Microlunatus elymi</name>
    <dbReference type="NCBI Taxonomy" id="2596828"/>
    <lineage>
        <taxon>Bacteria</taxon>
        <taxon>Bacillati</taxon>
        <taxon>Actinomycetota</taxon>
        <taxon>Actinomycetes</taxon>
        <taxon>Propionibacteriales</taxon>
        <taxon>Propionibacteriaceae</taxon>
        <taxon>Microlunatus</taxon>
    </lineage>
</organism>
<comment type="subcellular location">
    <subcellularLocation>
        <location evidence="7">Cytoplasm</location>
    </subcellularLocation>
</comment>
<sequence length="477" mass="52256">MTSDGRTRPRRRIVRNPPAAVGPARGIDRCCSSQNLTWIGTRRDRNPYPARCWSHGATDRSLGRAHKIAASVGPYCPESGRWVPLAQHSCHPAALRQAVGGGFRPPEPVCEDLSVTTTAQLDPYDAVILVSFGGPEKPEDVVPFLRNVTRGRGIPDERLEVVGEHYYRFGGRSPINDQCRELIAALRTEFDARGIATPIYWGNRNWDPYLADTLHRIGADGHRRVLAITTSAYPSYSSCRQYRENLFDATRGTALQVDRIRQYADHPGFVAASVDAVSTGLDRLATDGVDTERTRLVYVTHSIPAAMSEASQRATRGYVSWHRTVMAEVTRQVSARLGTDYQADLVYCSRSGAPGQPWLEPDVNDHLKSLAGQGIGSALLVPIGFISDHMEVIYDLDTEAAETAEELGLDFVRADTAGVHPAFIRGLVDLALERAGAARGQRPDQSVIAGGEIGAYECPADCCLNLRDPDRPALCQR</sequence>
<evidence type="ECO:0000256" key="1">
    <source>
        <dbReference type="ARBA" id="ARBA00004744"/>
    </source>
</evidence>
<accession>A0A516PZH1</accession>
<dbReference type="NCBIfam" id="NF000689">
    <property type="entry name" value="PRK00035.2-1"/>
    <property type="match status" value="1"/>
</dbReference>
<evidence type="ECO:0000313" key="11">
    <source>
        <dbReference type="Proteomes" id="UP000319263"/>
    </source>
</evidence>
<keyword evidence="4 7" id="KW-0456">Lyase</keyword>
<feature type="binding site" evidence="7">
    <location>
        <position position="173"/>
    </location>
    <ligand>
        <name>Fe-coproporphyrin III</name>
        <dbReference type="ChEBI" id="CHEBI:68438"/>
    </ligand>
</feature>
<dbReference type="HAMAP" id="MF_00323">
    <property type="entry name" value="Ferrochelatase"/>
    <property type="match status" value="1"/>
</dbReference>
<evidence type="ECO:0000256" key="2">
    <source>
        <dbReference type="ARBA" id="ARBA00023004"/>
    </source>
</evidence>
<reference evidence="10 11" key="1">
    <citation type="submission" date="2019-07" db="EMBL/GenBank/DDBJ databases">
        <title>Microlunatus dokdonensis sp. nov. isolated from the rhizospheric soil of the wild plant Elymus tsukushiensis.</title>
        <authorList>
            <person name="Ghim S.-Y."/>
            <person name="Hwang Y.-J."/>
            <person name="Son J.-S."/>
            <person name="Shin J.-H."/>
        </authorList>
    </citation>
    <scope>NUCLEOTIDE SEQUENCE [LARGE SCALE GENOMIC DNA]</scope>
    <source>
        <strain evidence="10 11">KUDC0627</strain>
    </source>
</reference>
<evidence type="ECO:0000256" key="7">
    <source>
        <dbReference type="HAMAP-Rule" id="MF_00323"/>
    </source>
</evidence>
<evidence type="ECO:0000256" key="4">
    <source>
        <dbReference type="ARBA" id="ARBA00023239"/>
    </source>
</evidence>
<dbReference type="EMBL" id="CP041692">
    <property type="protein sequence ID" value="QDP96583.1"/>
    <property type="molecule type" value="Genomic_DNA"/>
</dbReference>
<gene>
    <name evidence="7" type="primary">cpfC</name>
    <name evidence="10" type="ORF">FOE78_12295</name>
</gene>
<dbReference type="InterPro" id="IPR033644">
    <property type="entry name" value="Ferrochelatase_C"/>
</dbReference>
<comment type="similarity">
    <text evidence="7 8">Belongs to the ferrochelatase family.</text>
</comment>
<feature type="region of interest" description="Disordered" evidence="9">
    <location>
        <begin position="1"/>
        <end position="21"/>
    </location>
</feature>
<comment type="function">
    <text evidence="7">Involved in coproporphyrin-dependent heme b biosynthesis. Catalyzes the insertion of ferrous iron into coproporphyrin III to form Fe-coproporphyrin III.</text>
</comment>
<dbReference type="InterPro" id="IPR001015">
    <property type="entry name" value="Ferrochelatase"/>
</dbReference>
<dbReference type="AlphaFoldDB" id="A0A516PZH1"/>
<dbReference type="Gene3D" id="3.40.50.1400">
    <property type="match status" value="2"/>
</dbReference>
<evidence type="ECO:0000256" key="8">
    <source>
        <dbReference type="RuleBase" id="RU004185"/>
    </source>
</evidence>
<feature type="binding site" evidence="7">
    <location>
        <position position="242"/>
    </location>
    <ligand>
        <name>Fe-coproporphyrin III</name>
        <dbReference type="ChEBI" id="CHEBI:68438"/>
    </ligand>
</feature>
<evidence type="ECO:0000256" key="3">
    <source>
        <dbReference type="ARBA" id="ARBA00023133"/>
    </source>
</evidence>
<dbReference type="PANTHER" id="PTHR11108">
    <property type="entry name" value="FERROCHELATASE"/>
    <property type="match status" value="1"/>
</dbReference>
<dbReference type="Proteomes" id="UP000319263">
    <property type="component" value="Chromosome"/>
</dbReference>
<comment type="caution">
    <text evidence="7">Lacks conserved residue(s) required for the propagation of feature annotation.</text>
</comment>
<keyword evidence="3 7" id="KW-0350">Heme biosynthesis</keyword>
<dbReference type="InterPro" id="IPR033659">
    <property type="entry name" value="Ferrochelatase_N"/>
</dbReference>
<evidence type="ECO:0000256" key="5">
    <source>
        <dbReference type="ARBA" id="ARBA00023244"/>
    </source>
</evidence>
<keyword evidence="5 7" id="KW-0627">Porphyrin biosynthesis</keyword>
<keyword evidence="2 7" id="KW-0408">Iron</keyword>
<keyword evidence="7" id="KW-0963">Cytoplasm</keyword>